<dbReference type="PANTHER" id="PTHR11373:SF4">
    <property type="entry name" value="DEOXYNUCLEOSIDE TRIPHOSPHATE TRIPHOSPHOHYDROLASE SAMHD1"/>
    <property type="match status" value="1"/>
</dbReference>
<sequence>MNKKKIFNDPIYGFINIYSDLIYDIIETPYFQRLRRIKQTGLADLVYPGANHTRFHHALGAMHLMGRALDNLRDKGHLISNKEYEAALIAILLHDIGHSPFSHTLEYTLLSKVSHEEISLLVMQQLNNQFKGKLSLAIDIFTNKYERPFFHQLVSSQLDIDRLDYLKRDSFFTGVSEGSIGSERIIKLFEIVNDNIVVEEKGIYSVENFLSARRLMYWQVYLHKTGIAADAMLKNILIRAKHLLTNGINLPVVAPLKSFLSNNVTLNQIKSDVNVLNQFVQLDDYDIWAAIKSWTSSKDKILSDLATSLINRKLYKIKLSNKPLDQLKIKLEKSLIANGVAKEDLSFYITEGSISNEAYMAHNQKIRLLKKDGSVVDIEKTADLPNIKAMSKIVTKYYLCWSKELTLLNI</sequence>
<reference evidence="2" key="1">
    <citation type="submission" date="2018-06" db="EMBL/GenBank/DDBJ databases">
        <authorList>
            <person name="Zhirakovskaya E."/>
        </authorList>
    </citation>
    <scope>NUCLEOTIDE SEQUENCE</scope>
</reference>
<dbReference type="Pfam" id="PF19276">
    <property type="entry name" value="HD_assoc_2"/>
    <property type="match status" value="1"/>
</dbReference>
<accession>A0A3B0U6R2</accession>
<dbReference type="InterPro" id="IPR050135">
    <property type="entry name" value="dGTPase-like"/>
</dbReference>
<dbReference type="GO" id="GO:0008832">
    <property type="term" value="F:dGTPase activity"/>
    <property type="evidence" value="ECO:0007669"/>
    <property type="project" value="TreeGrafter"/>
</dbReference>
<dbReference type="Pfam" id="PF01966">
    <property type="entry name" value="HD"/>
    <property type="match status" value="1"/>
</dbReference>
<dbReference type="InterPro" id="IPR006674">
    <property type="entry name" value="HD_domain"/>
</dbReference>
<dbReference type="EMBL" id="UOES01000118">
    <property type="protein sequence ID" value="VAW26585.1"/>
    <property type="molecule type" value="Genomic_DNA"/>
</dbReference>
<dbReference type="SMART" id="SM00471">
    <property type="entry name" value="HDc"/>
    <property type="match status" value="1"/>
</dbReference>
<dbReference type="Gene3D" id="1.10.3210.10">
    <property type="entry name" value="Hypothetical protein af1432"/>
    <property type="match status" value="1"/>
</dbReference>
<dbReference type="PANTHER" id="PTHR11373">
    <property type="entry name" value="DEOXYNUCLEOSIDE TRIPHOSPHATE TRIPHOSPHOHYDROLASE"/>
    <property type="match status" value="1"/>
</dbReference>
<feature type="domain" description="HD" evidence="1">
    <location>
        <begin position="54"/>
        <end position="166"/>
    </location>
</feature>
<name>A0A3B0U6R2_9ZZZZ</name>
<evidence type="ECO:0000313" key="2">
    <source>
        <dbReference type="EMBL" id="VAW26585.1"/>
    </source>
</evidence>
<dbReference type="PROSITE" id="PS51831">
    <property type="entry name" value="HD"/>
    <property type="match status" value="1"/>
</dbReference>
<dbReference type="SUPFAM" id="SSF109604">
    <property type="entry name" value="HD-domain/PDEase-like"/>
    <property type="match status" value="1"/>
</dbReference>
<dbReference type="GO" id="GO:0006203">
    <property type="term" value="P:dGTP catabolic process"/>
    <property type="evidence" value="ECO:0007669"/>
    <property type="project" value="TreeGrafter"/>
</dbReference>
<dbReference type="InterPro" id="IPR003607">
    <property type="entry name" value="HD/PDEase_dom"/>
</dbReference>
<dbReference type="CDD" id="cd00077">
    <property type="entry name" value="HDc"/>
    <property type="match status" value="1"/>
</dbReference>
<organism evidence="2">
    <name type="scientific">hydrothermal vent metagenome</name>
    <dbReference type="NCBI Taxonomy" id="652676"/>
    <lineage>
        <taxon>unclassified sequences</taxon>
        <taxon>metagenomes</taxon>
        <taxon>ecological metagenomes</taxon>
    </lineage>
</organism>
<evidence type="ECO:0000259" key="1">
    <source>
        <dbReference type="PROSITE" id="PS51831"/>
    </source>
</evidence>
<protein>
    <submittedName>
        <fullName evidence="2">DNTP triphosphohydrolase, broad substrate specificity</fullName>
    </submittedName>
</protein>
<gene>
    <name evidence="2" type="ORF">MNBD_BACTEROID06-1838</name>
</gene>
<keyword evidence="2" id="KW-0378">Hydrolase</keyword>
<proteinExistence type="predicted"/>
<dbReference type="InterPro" id="IPR045509">
    <property type="entry name" value="HD_assoc_2"/>
</dbReference>
<dbReference type="AlphaFoldDB" id="A0A3B0U6R2"/>